<comment type="caution">
    <text evidence="3">The sequence shown here is derived from an EMBL/GenBank/DDBJ whole genome shotgun (WGS) entry which is preliminary data.</text>
</comment>
<organism evidence="3 4">
    <name type="scientific">Boletus edulis BED1</name>
    <dbReference type="NCBI Taxonomy" id="1328754"/>
    <lineage>
        <taxon>Eukaryota</taxon>
        <taxon>Fungi</taxon>
        <taxon>Dikarya</taxon>
        <taxon>Basidiomycota</taxon>
        <taxon>Agaricomycotina</taxon>
        <taxon>Agaricomycetes</taxon>
        <taxon>Agaricomycetidae</taxon>
        <taxon>Boletales</taxon>
        <taxon>Boletineae</taxon>
        <taxon>Boletaceae</taxon>
        <taxon>Boletoideae</taxon>
        <taxon>Boletus</taxon>
    </lineage>
</organism>
<gene>
    <name evidence="3" type="ORF">L210DRAFT_812322</name>
</gene>
<protein>
    <recommendedName>
        <fullName evidence="2">Fungal-type protein kinase domain-containing protein</fullName>
    </recommendedName>
</protein>
<accession>A0AAD4G6C7</accession>
<keyword evidence="4" id="KW-1185">Reference proteome</keyword>
<feature type="non-terminal residue" evidence="3">
    <location>
        <position position="1"/>
    </location>
</feature>
<feature type="transmembrane region" description="Helical" evidence="1">
    <location>
        <begin position="29"/>
        <end position="47"/>
    </location>
</feature>
<name>A0AAD4G6C7_BOLED</name>
<dbReference type="EMBL" id="WHUW01000216">
    <property type="protein sequence ID" value="KAF8417742.1"/>
    <property type="molecule type" value="Genomic_DNA"/>
</dbReference>
<dbReference type="AlphaFoldDB" id="A0AAD4G6C7"/>
<dbReference type="InterPro" id="IPR040976">
    <property type="entry name" value="Pkinase_fungal"/>
</dbReference>
<keyword evidence="1" id="KW-0812">Transmembrane</keyword>
<evidence type="ECO:0000256" key="1">
    <source>
        <dbReference type="SAM" id="Phobius"/>
    </source>
</evidence>
<feature type="domain" description="Fungal-type protein kinase" evidence="2">
    <location>
        <begin position="7"/>
        <end position="90"/>
    </location>
</feature>
<evidence type="ECO:0000259" key="2">
    <source>
        <dbReference type="Pfam" id="PF17667"/>
    </source>
</evidence>
<proteinExistence type="predicted"/>
<feature type="non-terminal residue" evidence="3">
    <location>
        <position position="95"/>
    </location>
</feature>
<reference evidence="3" key="1">
    <citation type="submission" date="2019-10" db="EMBL/GenBank/DDBJ databases">
        <authorList>
            <consortium name="DOE Joint Genome Institute"/>
            <person name="Kuo A."/>
            <person name="Miyauchi S."/>
            <person name="Kiss E."/>
            <person name="Drula E."/>
            <person name="Kohler A."/>
            <person name="Sanchez-Garcia M."/>
            <person name="Andreopoulos B."/>
            <person name="Barry K.W."/>
            <person name="Bonito G."/>
            <person name="Buee M."/>
            <person name="Carver A."/>
            <person name="Chen C."/>
            <person name="Cichocki N."/>
            <person name="Clum A."/>
            <person name="Culley D."/>
            <person name="Crous P.W."/>
            <person name="Fauchery L."/>
            <person name="Girlanda M."/>
            <person name="Hayes R."/>
            <person name="Keri Z."/>
            <person name="LaButti K."/>
            <person name="Lipzen A."/>
            <person name="Lombard V."/>
            <person name="Magnuson J."/>
            <person name="Maillard F."/>
            <person name="Morin E."/>
            <person name="Murat C."/>
            <person name="Nolan M."/>
            <person name="Ohm R."/>
            <person name="Pangilinan J."/>
            <person name="Pereira M."/>
            <person name="Perotto S."/>
            <person name="Peter M."/>
            <person name="Riley R."/>
            <person name="Sitrit Y."/>
            <person name="Stielow B."/>
            <person name="Szollosi G."/>
            <person name="Zifcakova L."/>
            <person name="Stursova M."/>
            <person name="Spatafora J.W."/>
            <person name="Tedersoo L."/>
            <person name="Vaario L.-M."/>
            <person name="Yamada A."/>
            <person name="Yan M."/>
            <person name="Wang P."/>
            <person name="Xu J."/>
            <person name="Bruns T."/>
            <person name="Baldrian P."/>
            <person name="Vilgalys R."/>
            <person name="Henrissat B."/>
            <person name="Grigoriev I.V."/>
            <person name="Hibbett D."/>
            <person name="Nagy L.G."/>
            <person name="Martin F.M."/>
        </authorList>
    </citation>
    <scope>NUCLEOTIDE SEQUENCE</scope>
    <source>
        <strain evidence="3">BED1</strain>
    </source>
</reference>
<dbReference type="Pfam" id="PF17667">
    <property type="entry name" value="Pkinase_fungal"/>
    <property type="match status" value="1"/>
</dbReference>
<reference evidence="3" key="2">
    <citation type="journal article" date="2020" name="Nat. Commun.">
        <title>Large-scale genome sequencing of mycorrhizal fungi provides insights into the early evolution of symbiotic traits.</title>
        <authorList>
            <person name="Miyauchi S."/>
            <person name="Kiss E."/>
            <person name="Kuo A."/>
            <person name="Drula E."/>
            <person name="Kohler A."/>
            <person name="Sanchez-Garcia M."/>
            <person name="Morin E."/>
            <person name="Andreopoulos B."/>
            <person name="Barry K.W."/>
            <person name="Bonito G."/>
            <person name="Buee M."/>
            <person name="Carver A."/>
            <person name="Chen C."/>
            <person name="Cichocki N."/>
            <person name="Clum A."/>
            <person name="Culley D."/>
            <person name="Crous P.W."/>
            <person name="Fauchery L."/>
            <person name="Girlanda M."/>
            <person name="Hayes R.D."/>
            <person name="Keri Z."/>
            <person name="LaButti K."/>
            <person name="Lipzen A."/>
            <person name="Lombard V."/>
            <person name="Magnuson J."/>
            <person name="Maillard F."/>
            <person name="Murat C."/>
            <person name="Nolan M."/>
            <person name="Ohm R.A."/>
            <person name="Pangilinan J."/>
            <person name="Pereira M.F."/>
            <person name="Perotto S."/>
            <person name="Peter M."/>
            <person name="Pfister S."/>
            <person name="Riley R."/>
            <person name="Sitrit Y."/>
            <person name="Stielow J.B."/>
            <person name="Szollosi G."/>
            <person name="Zifcakova L."/>
            <person name="Stursova M."/>
            <person name="Spatafora J.W."/>
            <person name="Tedersoo L."/>
            <person name="Vaario L.M."/>
            <person name="Yamada A."/>
            <person name="Yan M."/>
            <person name="Wang P."/>
            <person name="Xu J."/>
            <person name="Bruns T."/>
            <person name="Baldrian P."/>
            <person name="Vilgalys R."/>
            <person name="Dunand C."/>
            <person name="Henrissat B."/>
            <person name="Grigoriev I.V."/>
            <person name="Hibbett D."/>
            <person name="Nagy L.G."/>
            <person name="Martin F.M."/>
        </authorList>
    </citation>
    <scope>NUCLEOTIDE SEQUENCE</scope>
    <source>
        <strain evidence="3">BED1</strain>
    </source>
</reference>
<keyword evidence="1" id="KW-0472">Membrane</keyword>
<evidence type="ECO:0000313" key="3">
    <source>
        <dbReference type="EMBL" id="KAF8417742.1"/>
    </source>
</evidence>
<sequence length="95" mass="11150">KPTNREERSPIVQAGYYSAEMFAAHTTRLHTFGLVVIGAYCDVLYFWRYDRQGNLQRSGLNFVQDLPRFLVLLLAMQRFREQDWGLHPDIDPKFG</sequence>
<keyword evidence="1" id="KW-1133">Transmembrane helix</keyword>
<dbReference type="Proteomes" id="UP001194468">
    <property type="component" value="Unassembled WGS sequence"/>
</dbReference>
<evidence type="ECO:0000313" key="4">
    <source>
        <dbReference type="Proteomes" id="UP001194468"/>
    </source>
</evidence>